<reference evidence="2" key="1">
    <citation type="submission" date="2021-01" db="EMBL/GenBank/DDBJ databases">
        <authorList>
            <consortium name="Genoscope - CEA"/>
            <person name="William W."/>
        </authorList>
    </citation>
    <scope>NUCLEOTIDE SEQUENCE</scope>
</reference>
<evidence type="ECO:0008006" key="4">
    <source>
        <dbReference type="Google" id="ProtNLM"/>
    </source>
</evidence>
<dbReference type="EMBL" id="CAJJDN010000161">
    <property type="protein sequence ID" value="CAD8125627.1"/>
    <property type="molecule type" value="Genomic_DNA"/>
</dbReference>
<keyword evidence="1" id="KW-1133">Transmembrane helix</keyword>
<dbReference type="AlphaFoldDB" id="A0A8S1RD52"/>
<protein>
    <recommendedName>
        <fullName evidence="4">Transmembrane protein</fullName>
    </recommendedName>
</protein>
<feature type="transmembrane region" description="Helical" evidence="1">
    <location>
        <begin position="137"/>
        <end position="153"/>
    </location>
</feature>
<comment type="caution">
    <text evidence="2">The sequence shown here is derived from an EMBL/GenBank/DDBJ whole genome shotgun (WGS) entry which is preliminary data.</text>
</comment>
<feature type="transmembrane region" description="Helical" evidence="1">
    <location>
        <begin position="110"/>
        <end position="131"/>
    </location>
</feature>
<organism evidence="2 3">
    <name type="scientific">Paramecium sonneborni</name>
    <dbReference type="NCBI Taxonomy" id="65129"/>
    <lineage>
        <taxon>Eukaryota</taxon>
        <taxon>Sar</taxon>
        <taxon>Alveolata</taxon>
        <taxon>Ciliophora</taxon>
        <taxon>Intramacronucleata</taxon>
        <taxon>Oligohymenophorea</taxon>
        <taxon>Peniculida</taxon>
        <taxon>Parameciidae</taxon>
        <taxon>Paramecium</taxon>
    </lineage>
</organism>
<sequence length="199" mass="24239">MQFTKLKIQGNLYSLILRDYQFYNLIQLYLASLNMKQKNSQFKYQEVGVLQLIQKFQILISIPLQIIHHQYPSKQRNFSIFIYKTQKSETQVFQTQCFLILHALNRRGMISLLIIFNFRIVYLLFQHYFYFQTLEETLQLIILPLILANFIIHQSQIQLIKMLNQNYYLIKYQQKTLYFLIQCQLKELIKQPYQSIKFQ</sequence>
<evidence type="ECO:0000313" key="3">
    <source>
        <dbReference type="Proteomes" id="UP000692954"/>
    </source>
</evidence>
<evidence type="ECO:0000313" key="2">
    <source>
        <dbReference type="EMBL" id="CAD8125627.1"/>
    </source>
</evidence>
<dbReference type="Proteomes" id="UP000692954">
    <property type="component" value="Unassembled WGS sequence"/>
</dbReference>
<proteinExistence type="predicted"/>
<accession>A0A8S1RD52</accession>
<keyword evidence="1" id="KW-0812">Transmembrane</keyword>
<gene>
    <name evidence="2" type="ORF">PSON_ATCC_30995.1.T1610010</name>
</gene>
<evidence type="ECO:0000256" key="1">
    <source>
        <dbReference type="SAM" id="Phobius"/>
    </source>
</evidence>
<keyword evidence="3" id="KW-1185">Reference proteome</keyword>
<name>A0A8S1RD52_9CILI</name>
<keyword evidence="1" id="KW-0472">Membrane</keyword>